<dbReference type="InterPro" id="IPR021478">
    <property type="entry name" value="DUF3131"/>
</dbReference>
<gene>
    <name evidence="4" type="ORF">D8Y23_09335</name>
</gene>
<evidence type="ECO:0000313" key="5">
    <source>
        <dbReference type="Proteomes" id="UP000285970"/>
    </source>
</evidence>
<evidence type="ECO:0000313" key="4">
    <source>
        <dbReference type="EMBL" id="RWR18608.1"/>
    </source>
</evidence>
<dbReference type="AlphaFoldDB" id="A0A3S3L850"/>
<dbReference type="OrthoDB" id="9769991at2"/>
<dbReference type="InterPro" id="IPR019282">
    <property type="entry name" value="Glycoamylase-like_cons_dom"/>
</dbReference>
<evidence type="ECO:0000256" key="1">
    <source>
        <dbReference type="SAM" id="SignalP"/>
    </source>
</evidence>
<dbReference type="Pfam" id="PF11329">
    <property type="entry name" value="DUF3131"/>
    <property type="match status" value="1"/>
</dbReference>
<accession>A0A3S3L850</accession>
<feature type="signal peptide" evidence="1">
    <location>
        <begin position="1"/>
        <end position="27"/>
    </location>
</feature>
<evidence type="ECO:0000259" key="2">
    <source>
        <dbReference type="Pfam" id="PF10091"/>
    </source>
</evidence>
<organism evidence="4 5">
    <name type="scientific">Microbacterium enclense</name>
    <dbReference type="NCBI Taxonomy" id="993073"/>
    <lineage>
        <taxon>Bacteria</taxon>
        <taxon>Bacillati</taxon>
        <taxon>Actinomycetota</taxon>
        <taxon>Actinomycetes</taxon>
        <taxon>Micrococcales</taxon>
        <taxon>Microbacteriaceae</taxon>
        <taxon>Microbacterium</taxon>
    </lineage>
</organism>
<dbReference type="Pfam" id="PF10091">
    <property type="entry name" value="Glycoamylase"/>
    <property type="match status" value="1"/>
</dbReference>
<feature type="domain" description="DUF3131" evidence="3">
    <location>
        <begin position="53"/>
        <end position="201"/>
    </location>
</feature>
<evidence type="ECO:0000259" key="3">
    <source>
        <dbReference type="Pfam" id="PF11329"/>
    </source>
</evidence>
<reference evidence="4 5" key="1">
    <citation type="journal article" date="2018" name="Front. Microbiol.">
        <title>Novel Insights Into Bacterial Dimethylsulfoniopropionate Catabolism in the East China Sea.</title>
        <authorList>
            <person name="Liu J."/>
            <person name="Liu J."/>
            <person name="Zhang S.H."/>
            <person name="Liang J."/>
            <person name="Lin H."/>
            <person name="Song D."/>
            <person name="Yang G.P."/>
            <person name="Todd J.D."/>
            <person name="Zhang X.H."/>
        </authorList>
    </citation>
    <scope>NUCLEOTIDE SEQUENCE [LARGE SCALE GENOMIC DNA]</scope>
    <source>
        <strain evidence="4 5">ZYFD042</strain>
    </source>
</reference>
<protein>
    <submittedName>
        <fullName evidence="4">DUF3131 domain-containing protein</fullName>
    </submittedName>
</protein>
<dbReference type="RefSeq" id="WP_128217874.1">
    <property type="nucleotide sequence ID" value="NZ_RBZY01000029.1"/>
</dbReference>
<name>A0A3S3L850_9MICO</name>
<sequence length="532" mass="56726">MKHTRLASTAIAGLVVGGLVAAAPATAAPPGPPPHSGAPIGAGSGPGARELVRYAEDTWASMVAMAHPATGLPDDNIGGDLDLDTASGYTSPTNIGGYLWSTVTARDLGIIDADEARSRLTATVSTLERMERNEASGMYYNWYAPETGAKLEVFPTSGEVIHPFLSTVDNGWLAAALRIVREAEPTLADRADALYESMDFSAFFDTAGAPGLPAGTNRGGFWEEPPGDGCAVEAPMYNGSGEQAFYTCHHYDTTVSESRIATYLGIAQGGIPSTALSGTHRTMPAGCDWAWQEQLPTGETRTYDGIEVYEGVYSYDGMSFVPSWGGSMFESLMPDLLVPETEWGPRSWALNHPITVEVQKRHGLDEAGYGYWGFSPASNPFGGYSEYGVDIAGIRSDGYTSDAEKTDVDIDRPGCAEGTNPDPTFGDGVVTPHAAFLALPYDRPGVLKNLRGLEKKLGAYGPGGFYDAVAVKSDTVAKRYLSLDQSMIIAAVGNALTADTLKDYFVDDEMEQRLRPAMEQQVFGSSWGGRRP</sequence>
<dbReference type="EMBL" id="RBZY01000029">
    <property type="protein sequence ID" value="RWR18608.1"/>
    <property type="molecule type" value="Genomic_DNA"/>
</dbReference>
<dbReference type="Proteomes" id="UP000285970">
    <property type="component" value="Unassembled WGS sequence"/>
</dbReference>
<feature type="domain" description="Glycoamylase-like" evidence="2">
    <location>
        <begin position="310"/>
        <end position="497"/>
    </location>
</feature>
<comment type="caution">
    <text evidence="4">The sequence shown here is derived from an EMBL/GenBank/DDBJ whole genome shotgun (WGS) entry which is preliminary data.</text>
</comment>
<proteinExistence type="predicted"/>
<feature type="chain" id="PRO_5018665505" evidence="1">
    <location>
        <begin position="28"/>
        <end position="532"/>
    </location>
</feature>
<keyword evidence="1" id="KW-0732">Signal</keyword>
<dbReference type="Gene3D" id="1.50.10.140">
    <property type="match status" value="1"/>
</dbReference>